<dbReference type="Gene3D" id="3.30.1310.10">
    <property type="entry name" value="Nucleoid-associated protein YbaB-like domain"/>
    <property type="match status" value="1"/>
</dbReference>
<dbReference type="InterPro" id="IPR036894">
    <property type="entry name" value="YbaB-like_sf"/>
</dbReference>
<dbReference type="SUPFAM" id="SSF82607">
    <property type="entry name" value="YbaB-like"/>
    <property type="match status" value="1"/>
</dbReference>
<evidence type="ECO:0000256" key="1">
    <source>
        <dbReference type="SAM" id="MobiDB-lite"/>
    </source>
</evidence>
<comment type="caution">
    <text evidence="2">The sequence shown here is derived from an EMBL/GenBank/DDBJ whole genome shotgun (WGS) entry which is preliminary data.</text>
</comment>
<dbReference type="OrthoDB" id="3695284at2"/>
<protein>
    <recommendedName>
        <fullName evidence="4">YbaB/EbfC DNA-binding family protein</fullName>
    </recommendedName>
</protein>
<feature type="compositionally biased region" description="Pro residues" evidence="1">
    <location>
        <begin position="125"/>
        <end position="143"/>
    </location>
</feature>
<evidence type="ECO:0000313" key="2">
    <source>
        <dbReference type="EMBL" id="OLR91819.1"/>
    </source>
</evidence>
<dbReference type="Proteomes" id="UP000186040">
    <property type="component" value="Unassembled WGS sequence"/>
</dbReference>
<gene>
    <name evidence="2" type="ORF">BJP25_23550</name>
</gene>
<dbReference type="InterPro" id="IPR004401">
    <property type="entry name" value="YbaB/EbfC"/>
</dbReference>
<evidence type="ECO:0000313" key="3">
    <source>
        <dbReference type="Proteomes" id="UP000186040"/>
    </source>
</evidence>
<reference evidence="2 3" key="1">
    <citation type="submission" date="2016-10" db="EMBL/GenBank/DDBJ databases">
        <title>The Draft Genome Sequence of Actinokineospora bangkokensis 44EHWT reveals the biosynthetic pathway of antifungal compounds Thailandins with unusual extender unit butylmalonyl-CoA.</title>
        <authorList>
            <person name="Greule A."/>
            <person name="Intra B."/>
            <person name="Flemming S."/>
            <person name="Rommel M.G."/>
            <person name="Panbangred W."/>
            <person name="Bechthold A."/>
        </authorList>
    </citation>
    <scope>NUCLEOTIDE SEQUENCE [LARGE SCALE GENOMIC DNA]</scope>
    <source>
        <strain evidence="2 3">44EHW</strain>
    </source>
</reference>
<sequence>MEPLDQLRARVADIQARAAALTERVHTEQVTVASPDRSVTVTVGITGALEDITLGHRACDLGPARLTQLIKQTVGAARSQAAHRAAEAFAPLGAGTEAMSIITKHFPPDRVPDAPDQTLYHAAEDPPPLRQPAPVRRQPPPPRRPARQHPVDDEDDVDLW</sequence>
<dbReference type="GO" id="GO:0003677">
    <property type="term" value="F:DNA binding"/>
    <property type="evidence" value="ECO:0007669"/>
    <property type="project" value="InterPro"/>
</dbReference>
<name>A0A1Q9LIL8_9PSEU</name>
<feature type="region of interest" description="Disordered" evidence="1">
    <location>
        <begin position="106"/>
        <end position="160"/>
    </location>
</feature>
<dbReference type="EMBL" id="MKQR01000018">
    <property type="protein sequence ID" value="OLR91819.1"/>
    <property type="molecule type" value="Genomic_DNA"/>
</dbReference>
<dbReference type="AlphaFoldDB" id="A0A1Q9LIL8"/>
<dbReference type="Pfam" id="PF02575">
    <property type="entry name" value="YbaB_DNA_bd"/>
    <property type="match status" value="1"/>
</dbReference>
<evidence type="ECO:0008006" key="4">
    <source>
        <dbReference type="Google" id="ProtNLM"/>
    </source>
</evidence>
<dbReference type="STRING" id="1193682.BJP25_23550"/>
<dbReference type="RefSeq" id="WP_075976224.1">
    <property type="nucleotide sequence ID" value="NZ_MKQR01000018.1"/>
</dbReference>
<proteinExistence type="predicted"/>
<accession>A0A1Q9LIL8</accession>
<keyword evidence="3" id="KW-1185">Reference proteome</keyword>
<organism evidence="2 3">
    <name type="scientific">Actinokineospora bangkokensis</name>
    <dbReference type="NCBI Taxonomy" id="1193682"/>
    <lineage>
        <taxon>Bacteria</taxon>
        <taxon>Bacillati</taxon>
        <taxon>Actinomycetota</taxon>
        <taxon>Actinomycetes</taxon>
        <taxon>Pseudonocardiales</taxon>
        <taxon>Pseudonocardiaceae</taxon>
        <taxon>Actinokineospora</taxon>
    </lineage>
</organism>